<dbReference type="Gene3D" id="1.20.1250.20">
    <property type="entry name" value="MFS general substrate transporter like domains"/>
    <property type="match status" value="2"/>
</dbReference>
<feature type="transmembrane region" description="Helical" evidence="5">
    <location>
        <begin position="36"/>
        <end position="57"/>
    </location>
</feature>
<dbReference type="InterPro" id="IPR047200">
    <property type="entry name" value="MFS_YcaD-like"/>
</dbReference>
<dbReference type="CDD" id="cd17477">
    <property type="entry name" value="MFS_YcaD_like"/>
    <property type="match status" value="1"/>
</dbReference>
<name>A0A4R1NLG3_9RHOB</name>
<dbReference type="Proteomes" id="UP000295673">
    <property type="component" value="Unassembled WGS sequence"/>
</dbReference>
<dbReference type="RefSeq" id="WP_132859263.1">
    <property type="nucleotide sequence ID" value="NZ_SMGR01000001.1"/>
</dbReference>
<dbReference type="SUPFAM" id="SSF103473">
    <property type="entry name" value="MFS general substrate transporter"/>
    <property type="match status" value="1"/>
</dbReference>
<feature type="transmembrane region" description="Helical" evidence="5">
    <location>
        <begin position="94"/>
        <end position="113"/>
    </location>
</feature>
<dbReference type="InterPro" id="IPR011701">
    <property type="entry name" value="MFS"/>
</dbReference>
<dbReference type="PROSITE" id="PS50850">
    <property type="entry name" value="MFS"/>
    <property type="match status" value="1"/>
</dbReference>
<protein>
    <submittedName>
        <fullName evidence="7">Putative MFS family arabinose efflux permease</fullName>
    </submittedName>
</protein>
<organism evidence="7 8">
    <name type="scientific">Shimia isoporae</name>
    <dbReference type="NCBI Taxonomy" id="647720"/>
    <lineage>
        <taxon>Bacteria</taxon>
        <taxon>Pseudomonadati</taxon>
        <taxon>Pseudomonadota</taxon>
        <taxon>Alphaproteobacteria</taxon>
        <taxon>Rhodobacterales</taxon>
        <taxon>Roseobacteraceae</taxon>
    </lineage>
</organism>
<dbReference type="GO" id="GO:0022857">
    <property type="term" value="F:transmembrane transporter activity"/>
    <property type="evidence" value="ECO:0007669"/>
    <property type="project" value="InterPro"/>
</dbReference>
<dbReference type="InterPro" id="IPR005828">
    <property type="entry name" value="MFS_sugar_transport-like"/>
</dbReference>
<evidence type="ECO:0000313" key="8">
    <source>
        <dbReference type="Proteomes" id="UP000295673"/>
    </source>
</evidence>
<dbReference type="Pfam" id="PF07690">
    <property type="entry name" value="MFS_1"/>
    <property type="match status" value="1"/>
</dbReference>
<sequence>MVEFFKSAWALLLGMMLLMIGNGMHGTLLGIRGEAAGFSTFEMSTIMSAYFVGFLGGSRMTPEMIRRVGHVRVFAALASFISAVLIMYPTFEHPVAWVLGRVLIGFCFSGVYVTAESWLNNAASNETRGKALSLYMMVQMIGIVTAQGLVTLPDPSGFVLFVIPSVLVSISFAPILLSISPTPAFDTTKPMTMRELVNHSPLGVAGMFLMGGVFSAQFGMSAVYATRAGLSVSELSLFIATFYVGATVCQYPLGWISDRMDRRVLIMVVSFVGAIGAVLGYFAGESFAMLLLSAFAIGGFSNPLYSLLIAHTNDFLEYEDMAAASGGLVFVNGVGAIAGPIIIGWSMDVVGPQGFFIYLTLLLALLGGYAGYRTTRRSAPAVEDTGTYAAVMPTASPVAVEVAQEVAIEYALEEEQEEAAANA</sequence>
<feature type="transmembrane region" description="Helical" evidence="5">
    <location>
        <begin position="69"/>
        <end position="88"/>
    </location>
</feature>
<dbReference type="OrthoDB" id="9810614at2"/>
<feature type="transmembrane region" description="Helical" evidence="5">
    <location>
        <begin position="134"/>
        <end position="152"/>
    </location>
</feature>
<dbReference type="EMBL" id="SMGR01000001">
    <property type="protein sequence ID" value="TCL09206.1"/>
    <property type="molecule type" value="Genomic_DNA"/>
</dbReference>
<evidence type="ECO:0000256" key="1">
    <source>
        <dbReference type="ARBA" id="ARBA00004370"/>
    </source>
</evidence>
<dbReference type="PANTHER" id="PTHR23521">
    <property type="entry name" value="TRANSPORTER MFS SUPERFAMILY"/>
    <property type="match status" value="1"/>
</dbReference>
<keyword evidence="2 5" id="KW-0812">Transmembrane</keyword>
<dbReference type="PANTHER" id="PTHR23521:SF3">
    <property type="entry name" value="MFS TRANSPORTER"/>
    <property type="match status" value="1"/>
</dbReference>
<comment type="caution">
    <text evidence="7">The sequence shown here is derived from an EMBL/GenBank/DDBJ whole genome shotgun (WGS) entry which is preliminary data.</text>
</comment>
<proteinExistence type="predicted"/>
<dbReference type="AlphaFoldDB" id="A0A4R1NLG3"/>
<gene>
    <name evidence="7" type="ORF">BXY66_1251</name>
</gene>
<dbReference type="InterPro" id="IPR020846">
    <property type="entry name" value="MFS_dom"/>
</dbReference>
<dbReference type="Pfam" id="PF00083">
    <property type="entry name" value="Sugar_tr"/>
    <property type="match status" value="1"/>
</dbReference>
<evidence type="ECO:0000256" key="2">
    <source>
        <dbReference type="ARBA" id="ARBA00022692"/>
    </source>
</evidence>
<evidence type="ECO:0000256" key="4">
    <source>
        <dbReference type="ARBA" id="ARBA00023136"/>
    </source>
</evidence>
<feature type="transmembrane region" description="Helical" evidence="5">
    <location>
        <begin position="264"/>
        <end position="283"/>
    </location>
</feature>
<evidence type="ECO:0000259" key="6">
    <source>
        <dbReference type="PROSITE" id="PS50850"/>
    </source>
</evidence>
<feature type="domain" description="Major facilitator superfamily (MFS) profile" evidence="6">
    <location>
        <begin position="7"/>
        <end position="379"/>
    </location>
</feature>
<evidence type="ECO:0000256" key="3">
    <source>
        <dbReference type="ARBA" id="ARBA00022989"/>
    </source>
</evidence>
<reference evidence="7 8" key="1">
    <citation type="submission" date="2019-03" db="EMBL/GenBank/DDBJ databases">
        <title>Genomic Encyclopedia of Archaeal and Bacterial Type Strains, Phase II (KMG-II): from individual species to whole genera.</title>
        <authorList>
            <person name="Goeker M."/>
        </authorList>
    </citation>
    <scope>NUCLEOTIDE SEQUENCE [LARGE SCALE GENOMIC DNA]</scope>
    <source>
        <strain evidence="7 8">DSM 26433</strain>
    </source>
</reference>
<feature type="transmembrane region" description="Helical" evidence="5">
    <location>
        <begin position="200"/>
        <end position="225"/>
    </location>
</feature>
<feature type="transmembrane region" description="Helical" evidence="5">
    <location>
        <begin position="322"/>
        <end position="343"/>
    </location>
</feature>
<feature type="transmembrane region" description="Helical" evidence="5">
    <location>
        <begin position="237"/>
        <end position="257"/>
    </location>
</feature>
<keyword evidence="4 5" id="KW-0472">Membrane</keyword>
<feature type="transmembrane region" description="Helical" evidence="5">
    <location>
        <begin position="355"/>
        <end position="372"/>
    </location>
</feature>
<accession>A0A4R1NLG3</accession>
<keyword evidence="3 5" id="KW-1133">Transmembrane helix</keyword>
<feature type="transmembrane region" description="Helical" evidence="5">
    <location>
        <begin position="289"/>
        <end position="310"/>
    </location>
</feature>
<keyword evidence="8" id="KW-1185">Reference proteome</keyword>
<evidence type="ECO:0000256" key="5">
    <source>
        <dbReference type="SAM" id="Phobius"/>
    </source>
</evidence>
<feature type="transmembrane region" description="Helical" evidence="5">
    <location>
        <begin position="158"/>
        <end position="179"/>
    </location>
</feature>
<dbReference type="InterPro" id="IPR036259">
    <property type="entry name" value="MFS_trans_sf"/>
</dbReference>
<evidence type="ECO:0000313" key="7">
    <source>
        <dbReference type="EMBL" id="TCL09206.1"/>
    </source>
</evidence>
<feature type="transmembrane region" description="Helical" evidence="5">
    <location>
        <begin position="7"/>
        <end position="24"/>
    </location>
</feature>
<comment type="subcellular location">
    <subcellularLocation>
        <location evidence="1">Membrane</location>
    </subcellularLocation>
</comment>
<dbReference type="GO" id="GO:0005886">
    <property type="term" value="C:plasma membrane"/>
    <property type="evidence" value="ECO:0007669"/>
    <property type="project" value="TreeGrafter"/>
</dbReference>